<feature type="chain" id="PRO_5045325415" evidence="1">
    <location>
        <begin position="22"/>
        <end position="171"/>
    </location>
</feature>
<organism evidence="2 3">
    <name type="scientific">Noviluteimonas lactosilytica</name>
    <dbReference type="NCBI Taxonomy" id="2888523"/>
    <lineage>
        <taxon>Bacteria</taxon>
        <taxon>Pseudomonadati</taxon>
        <taxon>Pseudomonadota</taxon>
        <taxon>Gammaproteobacteria</taxon>
        <taxon>Lysobacterales</taxon>
        <taxon>Lysobacteraceae</taxon>
        <taxon>Noviluteimonas</taxon>
    </lineage>
</organism>
<evidence type="ECO:0000313" key="2">
    <source>
        <dbReference type="EMBL" id="MCC8364351.1"/>
    </source>
</evidence>
<protein>
    <submittedName>
        <fullName evidence="2">Uncharacterized protein</fullName>
    </submittedName>
</protein>
<reference evidence="2" key="1">
    <citation type="submission" date="2021-10" db="EMBL/GenBank/DDBJ databases">
        <authorList>
            <person name="Lyu M."/>
            <person name="Wang X."/>
            <person name="Meng X."/>
            <person name="Xu K."/>
        </authorList>
    </citation>
    <scope>NUCLEOTIDE SEQUENCE</scope>
    <source>
        <strain evidence="2">A6</strain>
    </source>
</reference>
<gene>
    <name evidence="2" type="ORF">LK996_14855</name>
</gene>
<dbReference type="EMBL" id="JAJGAK010000004">
    <property type="protein sequence ID" value="MCC8364351.1"/>
    <property type="molecule type" value="Genomic_DNA"/>
</dbReference>
<feature type="signal peptide" evidence="1">
    <location>
        <begin position="1"/>
        <end position="21"/>
    </location>
</feature>
<evidence type="ECO:0000313" key="3">
    <source>
        <dbReference type="Proteomes" id="UP001165293"/>
    </source>
</evidence>
<name>A0ABS8JL59_9GAMM</name>
<evidence type="ECO:0000256" key="1">
    <source>
        <dbReference type="SAM" id="SignalP"/>
    </source>
</evidence>
<comment type="caution">
    <text evidence="2">The sequence shown here is derived from an EMBL/GenBank/DDBJ whole genome shotgun (WGS) entry which is preliminary data.</text>
</comment>
<dbReference type="Proteomes" id="UP001165293">
    <property type="component" value="Unassembled WGS sequence"/>
</dbReference>
<keyword evidence="1" id="KW-0732">Signal</keyword>
<accession>A0ABS8JL59</accession>
<proteinExistence type="predicted"/>
<sequence>MCDARALVLALLATWVAPVFAPALAQDAAPRVRDLPSDWQAIEPARLATLRGGFSIPGGASISFGIERAVFINGALIVETRAYIPDLGRMTAADAESLSHAIAPLIVRNGAGNAADVATGAAGTFTIVQNSLDNQSIASMTTLSVGVGTLSQFKILNANTTLQDALTALPR</sequence>
<keyword evidence="3" id="KW-1185">Reference proteome</keyword>
<dbReference type="RefSeq" id="WP_230528143.1">
    <property type="nucleotide sequence ID" value="NZ_JAJGAK010000004.1"/>
</dbReference>